<evidence type="ECO:0000313" key="2">
    <source>
        <dbReference type="Proteomes" id="UP000820669"/>
    </source>
</evidence>
<accession>A0ABX1S9P4</accession>
<dbReference type="Proteomes" id="UP000820669">
    <property type="component" value="Unassembled WGS sequence"/>
</dbReference>
<evidence type="ECO:0000313" key="1">
    <source>
        <dbReference type="EMBL" id="NMH98286.1"/>
    </source>
</evidence>
<organism evidence="1 2">
    <name type="scientific">Pseudonocardia acidicola</name>
    <dbReference type="NCBI Taxonomy" id="2724939"/>
    <lineage>
        <taxon>Bacteria</taxon>
        <taxon>Bacillati</taxon>
        <taxon>Actinomycetota</taxon>
        <taxon>Actinomycetes</taxon>
        <taxon>Pseudonocardiales</taxon>
        <taxon>Pseudonocardiaceae</taxon>
        <taxon>Pseudonocardia</taxon>
    </lineage>
</organism>
<protein>
    <submittedName>
        <fullName evidence="1">Uncharacterized protein</fullName>
    </submittedName>
</protein>
<dbReference type="RefSeq" id="WP_169381736.1">
    <property type="nucleotide sequence ID" value="NZ_JAAXLA010000021.1"/>
</dbReference>
<dbReference type="EMBL" id="JAAXLA010000021">
    <property type="protein sequence ID" value="NMH98286.1"/>
    <property type="molecule type" value="Genomic_DNA"/>
</dbReference>
<reference evidence="1 2" key="1">
    <citation type="submission" date="2020-04" db="EMBL/GenBank/DDBJ databases">
        <authorList>
            <person name="Klaysubun C."/>
            <person name="Duangmal K."/>
            <person name="Lipun K."/>
        </authorList>
    </citation>
    <scope>NUCLEOTIDE SEQUENCE [LARGE SCALE GENOMIC DNA]</scope>
    <source>
        <strain evidence="1 2">K10HN5</strain>
    </source>
</reference>
<proteinExistence type="predicted"/>
<gene>
    <name evidence="1" type="ORF">HF526_13330</name>
</gene>
<sequence>MSGAAVASRLLWAWSGWRDLPRSGAQEQQPSSWAGPGVHISYTHIEMHWPLDR</sequence>
<comment type="caution">
    <text evidence="1">The sequence shown here is derived from an EMBL/GenBank/DDBJ whole genome shotgun (WGS) entry which is preliminary data.</text>
</comment>
<name>A0ABX1S9P4_9PSEU</name>
<keyword evidence="2" id="KW-1185">Reference proteome</keyword>